<accession>A0AAV3S2M5</accession>
<reference evidence="5 6" key="1">
    <citation type="submission" date="2024-01" db="EMBL/GenBank/DDBJ databases">
        <title>The complete chloroplast genome sequence of Lithospermum erythrorhizon: insights into the phylogenetic relationship among Boraginaceae species and the maternal lineages of purple gromwells.</title>
        <authorList>
            <person name="Okada T."/>
            <person name="Watanabe K."/>
        </authorList>
    </citation>
    <scope>NUCLEOTIDE SEQUENCE [LARGE SCALE GENOMIC DNA]</scope>
</reference>
<dbReference type="SUPFAM" id="SSF49764">
    <property type="entry name" value="HSP20-like chaperones"/>
    <property type="match status" value="1"/>
</dbReference>
<evidence type="ECO:0000259" key="4">
    <source>
        <dbReference type="PROSITE" id="PS01031"/>
    </source>
</evidence>
<proteinExistence type="inferred from homology"/>
<feature type="domain" description="SHSP" evidence="4">
    <location>
        <begin position="19"/>
        <end position="130"/>
    </location>
</feature>
<dbReference type="PANTHER" id="PTHR11527">
    <property type="entry name" value="HEAT-SHOCK PROTEIN 20 FAMILY MEMBER"/>
    <property type="match status" value="1"/>
</dbReference>
<evidence type="ECO:0000313" key="5">
    <source>
        <dbReference type="EMBL" id="GAA0186932.1"/>
    </source>
</evidence>
<dbReference type="InterPro" id="IPR008978">
    <property type="entry name" value="HSP20-like_chaperone"/>
</dbReference>
<name>A0AAV3S2M5_LITER</name>
<protein>
    <submittedName>
        <fullName evidence="5">Chaperone</fullName>
    </submittedName>
</protein>
<organism evidence="5 6">
    <name type="scientific">Lithospermum erythrorhizon</name>
    <name type="common">Purple gromwell</name>
    <name type="synonym">Lithospermum officinale var. erythrorhizon</name>
    <dbReference type="NCBI Taxonomy" id="34254"/>
    <lineage>
        <taxon>Eukaryota</taxon>
        <taxon>Viridiplantae</taxon>
        <taxon>Streptophyta</taxon>
        <taxon>Embryophyta</taxon>
        <taxon>Tracheophyta</taxon>
        <taxon>Spermatophyta</taxon>
        <taxon>Magnoliopsida</taxon>
        <taxon>eudicotyledons</taxon>
        <taxon>Gunneridae</taxon>
        <taxon>Pentapetalae</taxon>
        <taxon>asterids</taxon>
        <taxon>lamiids</taxon>
        <taxon>Boraginales</taxon>
        <taxon>Boraginaceae</taxon>
        <taxon>Boraginoideae</taxon>
        <taxon>Lithospermeae</taxon>
        <taxon>Lithospermum</taxon>
    </lineage>
</organism>
<dbReference type="EMBL" id="BAABME010014181">
    <property type="protein sequence ID" value="GAA0186932.1"/>
    <property type="molecule type" value="Genomic_DNA"/>
</dbReference>
<evidence type="ECO:0000256" key="3">
    <source>
        <dbReference type="RuleBase" id="RU003616"/>
    </source>
</evidence>
<dbReference type="Pfam" id="PF00011">
    <property type="entry name" value="HSP20"/>
    <property type="match status" value="1"/>
</dbReference>
<comment type="caution">
    <text evidence="5">The sequence shown here is derived from an EMBL/GenBank/DDBJ whole genome shotgun (WGS) entry which is preliminary data.</text>
</comment>
<dbReference type="Proteomes" id="UP001454036">
    <property type="component" value="Unassembled WGS sequence"/>
</dbReference>
<dbReference type="Gene3D" id="2.60.40.790">
    <property type="match status" value="1"/>
</dbReference>
<sequence length="134" mass="15494">MEVSPVYQSSFFISPLLFPYHFVPENHVHWTQTPQSHIYSADLPGVKKEEIRVEVEDSRYMIIRTEGVHELEDPAKSFMRKFRLPNRVNLENISASYEDGVLTVTVPRTFVRGRGFFIQPDDRAQLVQVSARAA</sequence>
<keyword evidence="6" id="KW-1185">Reference proteome</keyword>
<dbReference type="AlphaFoldDB" id="A0AAV3S2M5"/>
<dbReference type="InterPro" id="IPR031107">
    <property type="entry name" value="Small_HSP"/>
</dbReference>
<comment type="similarity">
    <text evidence="2 3">Belongs to the small heat shock protein (HSP20) family.</text>
</comment>
<keyword evidence="1" id="KW-0346">Stress response</keyword>
<gene>
    <name evidence="5" type="ORF">LIER_34220</name>
</gene>
<evidence type="ECO:0000256" key="1">
    <source>
        <dbReference type="ARBA" id="ARBA00023016"/>
    </source>
</evidence>
<evidence type="ECO:0000313" key="6">
    <source>
        <dbReference type="Proteomes" id="UP001454036"/>
    </source>
</evidence>
<dbReference type="InterPro" id="IPR002068">
    <property type="entry name" value="A-crystallin/Hsp20_dom"/>
</dbReference>
<dbReference type="PROSITE" id="PS01031">
    <property type="entry name" value="SHSP"/>
    <property type="match status" value="1"/>
</dbReference>
<evidence type="ECO:0000256" key="2">
    <source>
        <dbReference type="PROSITE-ProRule" id="PRU00285"/>
    </source>
</evidence>